<evidence type="ECO:0000256" key="1">
    <source>
        <dbReference type="ARBA" id="ARBA00022723"/>
    </source>
</evidence>
<evidence type="ECO:0000313" key="5">
    <source>
        <dbReference type="EMBL" id="HDY59013.1"/>
    </source>
</evidence>
<dbReference type="PROSITE" id="PS51643">
    <property type="entry name" value="HD_CAS3"/>
    <property type="match status" value="1"/>
</dbReference>
<dbReference type="InterPro" id="IPR006483">
    <property type="entry name" value="CRISPR-assoc_Cas3_HD"/>
</dbReference>
<dbReference type="GO" id="GO:0004519">
    <property type="term" value="F:endonuclease activity"/>
    <property type="evidence" value="ECO:0007669"/>
    <property type="project" value="UniProtKB-KW"/>
</dbReference>
<comment type="caution">
    <text evidence="5">The sequence shown here is derived from an EMBL/GenBank/DDBJ whole genome shotgun (WGS) entry which is preliminary data.</text>
</comment>
<dbReference type="AlphaFoldDB" id="A0A7V1EHZ2"/>
<proteinExistence type="predicted"/>
<evidence type="ECO:0000256" key="3">
    <source>
        <dbReference type="ARBA" id="ARBA00023118"/>
    </source>
</evidence>
<sequence>MKIFLYFLQKWSIRRFKMVEIWAKSNGISLKDHTEHILNFLDSNEFSRVIEKIKGKLRSENVDFKKLIKYASFYHDFGKVSLAFQRTIKNNNFLRLDNFPNIRHNILSLFFINKEKIQKISNNDESLYSTILSSIAFHHWRKNEKEYLLHLNENLVNACEVLLNGDNGKKTG</sequence>
<dbReference type="NCBIfam" id="TIGR01596">
    <property type="entry name" value="cas3_HD"/>
    <property type="match status" value="1"/>
</dbReference>
<dbReference type="GO" id="GO:0016787">
    <property type="term" value="F:hydrolase activity"/>
    <property type="evidence" value="ECO:0007669"/>
    <property type="project" value="UniProtKB-KW"/>
</dbReference>
<keyword evidence="2" id="KW-0378">Hydrolase</keyword>
<dbReference type="GO" id="GO:0051607">
    <property type="term" value="P:defense response to virus"/>
    <property type="evidence" value="ECO:0007669"/>
    <property type="project" value="UniProtKB-KW"/>
</dbReference>
<organism evidence="5">
    <name type="scientific">candidate division WOR-3 bacterium</name>
    <dbReference type="NCBI Taxonomy" id="2052148"/>
    <lineage>
        <taxon>Bacteria</taxon>
        <taxon>Bacteria division WOR-3</taxon>
    </lineage>
</organism>
<evidence type="ECO:0000259" key="4">
    <source>
        <dbReference type="PROSITE" id="PS51643"/>
    </source>
</evidence>
<name>A0A7V1EHZ2_UNCW3</name>
<evidence type="ECO:0000256" key="2">
    <source>
        <dbReference type="ARBA" id="ARBA00022801"/>
    </source>
</evidence>
<dbReference type="InterPro" id="IPR038257">
    <property type="entry name" value="CRISPR-assoc_Cas3_HD_sf"/>
</dbReference>
<reference evidence="5" key="1">
    <citation type="journal article" date="2020" name="mSystems">
        <title>Genome- and Community-Level Interaction Insights into Carbon Utilization and Element Cycling Functions of Hydrothermarchaeota in Hydrothermal Sediment.</title>
        <authorList>
            <person name="Zhou Z."/>
            <person name="Liu Y."/>
            <person name="Xu W."/>
            <person name="Pan J."/>
            <person name="Luo Z.H."/>
            <person name="Li M."/>
        </authorList>
    </citation>
    <scope>NUCLEOTIDE SEQUENCE [LARGE SCALE GENOMIC DNA]</scope>
    <source>
        <strain evidence="5">SpSt-258</strain>
    </source>
</reference>
<feature type="domain" description="HD Cas3-type" evidence="4">
    <location>
        <begin position="23"/>
        <end position="172"/>
    </location>
</feature>
<keyword evidence="1" id="KW-0479">Metal-binding</keyword>
<dbReference type="EMBL" id="DSKY01000014">
    <property type="protein sequence ID" value="HDY59013.1"/>
    <property type="molecule type" value="Genomic_DNA"/>
</dbReference>
<dbReference type="Pfam" id="PF18019">
    <property type="entry name" value="Cas3_HD"/>
    <property type="match status" value="1"/>
</dbReference>
<gene>
    <name evidence="5" type="ORF">ENP86_05630</name>
</gene>
<keyword evidence="5" id="KW-0540">Nuclease</keyword>
<dbReference type="Gene3D" id="1.10.3210.30">
    <property type="match status" value="1"/>
</dbReference>
<keyword evidence="5" id="KW-0255">Endonuclease</keyword>
<keyword evidence="3" id="KW-0051">Antiviral defense</keyword>
<accession>A0A7V1EHZ2</accession>
<protein>
    <submittedName>
        <fullName evidence="5">CRISPR-associated endonuclease Cas3</fullName>
    </submittedName>
</protein>
<dbReference type="CDD" id="cd09641">
    <property type="entry name" value="Cas3''_I"/>
    <property type="match status" value="1"/>
</dbReference>
<dbReference type="GO" id="GO:0046872">
    <property type="term" value="F:metal ion binding"/>
    <property type="evidence" value="ECO:0007669"/>
    <property type="project" value="UniProtKB-KW"/>
</dbReference>